<keyword evidence="1" id="KW-0812">Transmembrane</keyword>
<dbReference type="OrthoDB" id="9776685at2"/>
<dbReference type="Proteomes" id="UP000095094">
    <property type="component" value="Unassembled WGS sequence"/>
</dbReference>
<accession>A0A1E5G7Z3</accession>
<dbReference type="PANTHER" id="PTHR43358:SF4">
    <property type="entry name" value="ALPHA_BETA HYDROLASE FOLD-1 DOMAIN-CONTAINING PROTEIN"/>
    <property type="match status" value="1"/>
</dbReference>
<dbReference type="GO" id="GO:0016787">
    <property type="term" value="F:hydrolase activity"/>
    <property type="evidence" value="ECO:0007669"/>
    <property type="project" value="UniProtKB-KW"/>
</dbReference>
<protein>
    <submittedName>
        <fullName evidence="3">Alpha/beta hydrolase</fullName>
    </submittedName>
</protein>
<keyword evidence="4" id="KW-1185">Reference proteome</keyword>
<reference evidence="4" key="1">
    <citation type="submission" date="2016-09" db="EMBL/GenBank/DDBJ databases">
        <authorList>
            <person name="Gulvik C.A."/>
        </authorList>
    </citation>
    <scope>NUCLEOTIDE SEQUENCE [LARGE SCALE GENOMIC DNA]</scope>
    <source>
        <strain evidence="4">LMG 8895</strain>
    </source>
</reference>
<dbReference type="RefSeq" id="WP_069665218.1">
    <property type="nucleotide sequence ID" value="NZ_JBHUJJ010000001.1"/>
</dbReference>
<proteinExistence type="predicted"/>
<keyword evidence="1" id="KW-1133">Transmembrane helix</keyword>
<dbReference type="InterPro" id="IPR052920">
    <property type="entry name" value="DNA-binding_regulatory"/>
</dbReference>
<feature type="domain" description="Serine aminopeptidase S33" evidence="2">
    <location>
        <begin position="87"/>
        <end position="190"/>
    </location>
</feature>
<evidence type="ECO:0000256" key="1">
    <source>
        <dbReference type="SAM" id="Phobius"/>
    </source>
</evidence>
<dbReference type="Gene3D" id="3.40.50.1820">
    <property type="entry name" value="alpha/beta hydrolase"/>
    <property type="match status" value="1"/>
</dbReference>
<dbReference type="AlphaFoldDB" id="A0A1E5G7Z3"/>
<dbReference type="InterPro" id="IPR022742">
    <property type="entry name" value="Hydrolase_4"/>
</dbReference>
<evidence type="ECO:0000259" key="2">
    <source>
        <dbReference type="Pfam" id="PF12146"/>
    </source>
</evidence>
<evidence type="ECO:0000313" key="4">
    <source>
        <dbReference type="Proteomes" id="UP000095094"/>
    </source>
</evidence>
<evidence type="ECO:0000313" key="3">
    <source>
        <dbReference type="EMBL" id="OEG08380.1"/>
    </source>
</evidence>
<dbReference type="EMBL" id="MIJY01000047">
    <property type="protein sequence ID" value="OEG08380.1"/>
    <property type="molecule type" value="Genomic_DNA"/>
</dbReference>
<keyword evidence="3" id="KW-0378">Hydrolase</keyword>
<dbReference type="SUPFAM" id="SSF53474">
    <property type="entry name" value="alpha/beta-Hydrolases"/>
    <property type="match status" value="1"/>
</dbReference>
<organism evidence="3 4">
    <name type="scientific">Enterococcus termitis</name>
    <dbReference type="NCBI Taxonomy" id="332950"/>
    <lineage>
        <taxon>Bacteria</taxon>
        <taxon>Bacillati</taxon>
        <taxon>Bacillota</taxon>
        <taxon>Bacilli</taxon>
        <taxon>Lactobacillales</taxon>
        <taxon>Enterococcaceae</taxon>
        <taxon>Enterococcus</taxon>
    </lineage>
</organism>
<sequence>MSKIVKILIALLIVIIIVLIGGGMYFYNYAVVPSEKDFLAGDTPGTDVEAKNPEEKWFKDDKNRTYWTLEAADGLKLQAIYLPAAEKTDKNVIMAHGYMGNAETMASFAKMYHDWGYNVLVPDARGHGKSEGEYIGFGWPERKDYLQWINQVIEKNGEHAQITLYGISMGGATVMMTSGEALPENVKAIVEDCGYSTVNEELAYQLKDMFNLPSFPLVPVTSLITKIRAGYFFGEASSIAQLKKNTTPILFIHGDADTFVPFEMLDEVYAATNAPKDKYVVPGAEHAKAYSVNKKAYKEKVEHFLNKYVQ</sequence>
<dbReference type="InterPro" id="IPR029058">
    <property type="entry name" value="AB_hydrolase_fold"/>
</dbReference>
<feature type="transmembrane region" description="Helical" evidence="1">
    <location>
        <begin position="7"/>
        <end position="27"/>
    </location>
</feature>
<gene>
    <name evidence="3" type="ORF">BCR25_13280</name>
</gene>
<name>A0A1E5G7Z3_9ENTE</name>
<dbReference type="Pfam" id="PF12146">
    <property type="entry name" value="Hydrolase_4"/>
    <property type="match status" value="1"/>
</dbReference>
<comment type="caution">
    <text evidence="3">The sequence shown here is derived from an EMBL/GenBank/DDBJ whole genome shotgun (WGS) entry which is preliminary data.</text>
</comment>
<dbReference type="PANTHER" id="PTHR43358">
    <property type="entry name" value="ALPHA/BETA-HYDROLASE"/>
    <property type="match status" value="1"/>
</dbReference>
<keyword evidence="1" id="KW-0472">Membrane</keyword>